<evidence type="ECO:0000256" key="5">
    <source>
        <dbReference type="PROSITE-ProRule" id="PRU00192"/>
    </source>
</evidence>
<keyword evidence="4" id="KW-0472">Membrane</keyword>
<feature type="coiled-coil region" evidence="6">
    <location>
        <begin position="120"/>
        <end position="190"/>
    </location>
</feature>
<gene>
    <name evidence="9" type="ORF">BSTOLATCC_MIC57028</name>
</gene>
<keyword evidence="10" id="KW-1185">Reference proteome</keyword>
<dbReference type="SMART" id="SM00326">
    <property type="entry name" value="SH3"/>
    <property type="match status" value="1"/>
</dbReference>
<organism evidence="9 10">
    <name type="scientific">Blepharisma stoltei</name>
    <dbReference type="NCBI Taxonomy" id="1481888"/>
    <lineage>
        <taxon>Eukaryota</taxon>
        <taxon>Sar</taxon>
        <taxon>Alveolata</taxon>
        <taxon>Ciliophora</taxon>
        <taxon>Postciliodesmatophora</taxon>
        <taxon>Heterotrichea</taxon>
        <taxon>Heterotrichida</taxon>
        <taxon>Blepharismidae</taxon>
        <taxon>Blepharisma</taxon>
    </lineage>
</organism>
<keyword evidence="2 5" id="KW-0728">SH3 domain</keyword>
<dbReference type="AlphaFoldDB" id="A0AAU9K3C9"/>
<evidence type="ECO:0000256" key="2">
    <source>
        <dbReference type="ARBA" id="ARBA00022443"/>
    </source>
</evidence>
<proteinExistence type="predicted"/>
<evidence type="ECO:0000259" key="8">
    <source>
        <dbReference type="PROSITE" id="PS50002"/>
    </source>
</evidence>
<comment type="subcellular location">
    <subcellularLocation>
        <location evidence="1">Membrane</location>
        <topology evidence="1">Peripheral membrane protein</topology>
    </subcellularLocation>
</comment>
<dbReference type="Gene3D" id="2.30.30.40">
    <property type="entry name" value="SH3 Domains"/>
    <property type="match status" value="1"/>
</dbReference>
<name>A0AAU9K3C9_9CILI</name>
<feature type="domain" description="SH3" evidence="8">
    <location>
        <begin position="293"/>
        <end position="351"/>
    </location>
</feature>
<evidence type="ECO:0000256" key="4">
    <source>
        <dbReference type="ARBA" id="ARBA00023136"/>
    </source>
</evidence>
<evidence type="ECO:0000313" key="10">
    <source>
        <dbReference type="Proteomes" id="UP001162131"/>
    </source>
</evidence>
<dbReference type="InterPro" id="IPR001452">
    <property type="entry name" value="SH3_domain"/>
</dbReference>
<dbReference type="EMBL" id="CAJZBQ010000055">
    <property type="protein sequence ID" value="CAG9332736.1"/>
    <property type="molecule type" value="Genomic_DNA"/>
</dbReference>
<protein>
    <recommendedName>
        <fullName evidence="8">SH3 domain-containing protein</fullName>
    </recommendedName>
</protein>
<evidence type="ECO:0000313" key="9">
    <source>
        <dbReference type="EMBL" id="CAG9332736.1"/>
    </source>
</evidence>
<dbReference type="PROSITE" id="PS50002">
    <property type="entry name" value="SH3"/>
    <property type="match status" value="1"/>
</dbReference>
<sequence>MASEKKSRISPSKLSQDKFKIELPRFISEMELEDIIGQPPSMKSEMNHQLTPTIRSSSLAEICRRSKTPSSSSENKGVRSLFRRRDMPKYINILPNSINPRKGSMDTSASHHGKDLATKFSQAKQKNEEMESLIRLMETRHRFEMDNAKKRYDKLAMANKKLSDDKDELEARLNEEILKLRRQNEENLEKLNEFFKCNKDLIESLMIEKNENVLFLKDSNSIITDEISEDIQKYNKKIEEICKVYPKIGRESNIIHIKNFRRTPSTGETDHALIKTITFRKETSAFNSPSETFVSSQATALFNFTAKEPDELGFNKHDRITIISQNDDGWWIGKIGENIGKFPCSFVLLDS</sequence>
<dbReference type="SUPFAM" id="SSF50044">
    <property type="entry name" value="SH3-domain"/>
    <property type="match status" value="1"/>
</dbReference>
<dbReference type="PANTHER" id="PTHR14167:SF81">
    <property type="entry name" value="ENDOPHILIN-A"/>
    <property type="match status" value="1"/>
</dbReference>
<dbReference type="Proteomes" id="UP001162131">
    <property type="component" value="Unassembled WGS sequence"/>
</dbReference>
<dbReference type="PANTHER" id="PTHR14167">
    <property type="entry name" value="SH3 DOMAIN-CONTAINING"/>
    <property type="match status" value="1"/>
</dbReference>
<dbReference type="Pfam" id="PF00018">
    <property type="entry name" value="SH3_1"/>
    <property type="match status" value="1"/>
</dbReference>
<comment type="caution">
    <text evidence="9">The sequence shown here is derived from an EMBL/GenBank/DDBJ whole genome shotgun (WGS) entry which is preliminary data.</text>
</comment>
<accession>A0AAU9K3C9</accession>
<evidence type="ECO:0000256" key="3">
    <source>
        <dbReference type="ARBA" id="ARBA00023054"/>
    </source>
</evidence>
<dbReference type="InterPro" id="IPR050384">
    <property type="entry name" value="Endophilin_SH3RF"/>
</dbReference>
<evidence type="ECO:0000256" key="6">
    <source>
        <dbReference type="SAM" id="Coils"/>
    </source>
</evidence>
<keyword evidence="3 6" id="KW-0175">Coiled coil</keyword>
<dbReference type="InterPro" id="IPR036028">
    <property type="entry name" value="SH3-like_dom_sf"/>
</dbReference>
<evidence type="ECO:0000256" key="7">
    <source>
        <dbReference type="SAM" id="MobiDB-lite"/>
    </source>
</evidence>
<feature type="region of interest" description="Disordered" evidence="7">
    <location>
        <begin position="93"/>
        <end position="112"/>
    </location>
</feature>
<reference evidence="9" key="1">
    <citation type="submission" date="2021-09" db="EMBL/GenBank/DDBJ databases">
        <authorList>
            <consortium name="AG Swart"/>
            <person name="Singh M."/>
            <person name="Singh A."/>
            <person name="Seah K."/>
            <person name="Emmerich C."/>
        </authorList>
    </citation>
    <scope>NUCLEOTIDE SEQUENCE</scope>
    <source>
        <strain evidence="9">ATCC30299</strain>
    </source>
</reference>
<feature type="compositionally biased region" description="Polar residues" evidence="7">
    <location>
        <begin position="94"/>
        <end position="110"/>
    </location>
</feature>
<dbReference type="CDD" id="cd00174">
    <property type="entry name" value="SH3"/>
    <property type="match status" value="1"/>
</dbReference>
<evidence type="ECO:0000256" key="1">
    <source>
        <dbReference type="ARBA" id="ARBA00004170"/>
    </source>
</evidence>